<organism evidence="1 2">
    <name type="scientific">Elysia crispata</name>
    <name type="common">lettuce slug</name>
    <dbReference type="NCBI Taxonomy" id="231223"/>
    <lineage>
        <taxon>Eukaryota</taxon>
        <taxon>Metazoa</taxon>
        <taxon>Spiralia</taxon>
        <taxon>Lophotrochozoa</taxon>
        <taxon>Mollusca</taxon>
        <taxon>Gastropoda</taxon>
        <taxon>Heterobranchia</taxon>
        <taxon>Euthyneura</taxon>
        <taxon>Panpulmonata</taxon>
        <taxon>Sacoglossa</taxon>
        <taxon>Placobranchoidea</taxon>
        <taxon>Plakobranchidae</taxon>
        <taxon>Elysia</taxon>
    </lineage>
</organism>
<reference evidence="1" key="1">
    <citation type="journal article" date="2023" name="G3 (Bethesda)">
        <title>A reference genome for the long-term kleptoplast-retaining sea slug Elysia crispata morphotype clarki.</title>
        <authorList>
            <person name="Eastman K.E."/>
            <person name="Pendleton A.L."/>
            <person name="Shaikh M.A."/>
            <person name="Suttiyut T."/>
            <person name="Ogas R."/>
            <person name="Tomko P."/>
            <person name="Gavelis G."/>
            <person name="Widhalm J.R."/>
            <person name="Wisecaver J.H."/>
        </authorList>
    </citation>
    <scope>NUCLEOTIDE SEQUENCE</scope>
    <source>
        <strain evidence="1">ECLA1</strain>
    </source>
</reference>
<name>A0AAE1E116_9GAST</name>
<evidence type="ECO:0000313" key="2">
    <source>
        <dbReference type="Proteomes" id="UP001283361"/>
    </source>
</evidence>
<accession>A0AAE1E116</accession>
<dbReference type="EMBL" id="JAWDGP010001644">
    <property type="protein sequence ID" value="KAK3789645.1"/>
    <property type="molecule type" value="Genomic_DNA"/>
</dbReference>
<comment type="caution">
    <text evidence="1">The sequence shown here is derived from an EMBL/GenBank/DDBJ whole genome shotgun (WGS) entry which is preliminary data.</text>
</comment>
<gene>
    <name evidence="1" type="ORF">RRG08_057163</name>
</gene>
<keyword evidence="2" id="KW-1185">Reference proteome</keyword>
<protein>
    <submittedName>
        <fullName evidence="1">Uncharacterized protein</fullName>
    </submittedName>
</protein>
<proteinExistence type="predicted"/>
<sequence>MIRCGFETYGVSIYLSELTPSARKGLDFRHLDGVFYQNEKRRAVGSVDRAQSFEAIQNAWLDFWLRLFSGEIYLILMLRFLIGAQYAL</sequence>
<evidence type="ECO:0000313" key="1">
    <source>
        <dbReference type="EMBL" id="KAK3789645.1"/>
    </source>
</evidence>
<dbReference type="AlphaFoldDB" id="A0AAE1E116"/>
<dbReference type="Proteomes" id="UP001283361">
    <property type="component" value="Unassembled WGS sequence"/>
</dbReference>